<dbReference type="AlphaFoldDB" id="A0A1S4EKK4"/>
<proteinExistence type="predicted"/>
<dbReference type="SMART" id="SM00355">
    <property type="entry name" value="ZnF_C2H2"/>
    <property type="match status" value="2"/>
</dbReference>
<reference evidence="5" key="1">
    <citation type="submission" date="2025-08" db="UniProtKB">
        <authorList>
            <consortium name="RefSeq"/>
        </authorList>
    </citation>
    <scope>IDENTIFICATION</scope>
</reference>
<evidence type="ECO:0000256" key="2">
    <source>
        <dbReference type="SAM" id="MobiDB-lite"/>
    </source>
</evidence>
<evidence type="ECO:0000256" key="1">
    <source>
        <dbReference type="PROSITE-ProRule" id="PRU00042"/>
    </source>
</evidence>
<keyword evidence="1" id="KW-0862">Zinc</keyword>
<dbReference type="Pfam" id="PF13909">
    <property type="entry name" value="zf-H2C2_5"/>
    <property type="match status" value="1"/>
</dbReference>
<dbReference type="PaxDb" id="121845-A0A1S4EKK4"/>
<accession>A0A1S4EKK4</accession>
<dbReference type="Gene3D" id="3.30.160.60">
    <property type="entry name" value="Classic Zinc Finger"/>
    <property type="match status" value="1"/>
</dbReference>
<protein>
    <submittedName>
        <fullName evidence="5">Longitudinals lacking protein-like</fullName>
    </submittedName>
</protein>
<feature type="domain" description="C2H2-type" evidence="3">
    <location>
        <begin position="16"/>
        <end position="43"/>
    </location>
</feature>
<dbReference type="InterPro" id="IPR036236">
    <property type="entry name" value="Znf_C2H2_sf"/>
</dbReference>
<keyword evidence="1" id="KW-0863">Zinc-finger</keyword>
<dbReference type="InterPro" id="IPR013087">
    <property type="entry name" value="Znf_C2H2_type"/>
</dbReference>
<organism evidence="4 5">
    <name type="scientific">Diaphorina citri</name>
    <name type="common">Asian citrus psyllid</name>
    <dbReference type="NCBI Taxonomy" id="121845"/>
    <lineage>
        <taxon>Eukaryota</taxon>
        <taxon>Metazoa</taxon>
        <taxon>Ecdysozoa</taxon>
        <taxon>Arthropoda</taxon>
        <taxon>Hexapoda</taxon>
        <taxon>Insecta</taxon>
        <taxon>Pterygota</taxon>
        <taxon>Neoptera</taxon>
        <taxon>Paraneoptera</taxon>
        <taxon>Hemiptera</taxon>
        <taxon>Sternorrhyncha</taxon>
        <taxon>Psylloidea</taxon>
        <taxon>Psyllidae</taxon>
        <taxon>Diaphorininae</taxon>
        <taxon>Diaphorina</taxon>
    </lineage>
</organism>
<dbReference type="Pfam" id="PF00096">
    <property type="entry name" value="zf-C2H2"/>
    <property type="match status" value="1"/>
</dbReference>
<keyword evidence="1" id="KW-0479">Metal-binding</keyword>
<dbReference type="KEGG" id="dci:103516761"/>
<dbReference type="STRING" id="121845.A0A1S4EKK4"/>
<dbReference type="GeneID" id="103516761"/>
<evidence type="ECO:0000313" key="5">
    <source>
        <dbReference type="RefSeq" id="XP_017302689.2"/>
    </source>
</evidence>
<keyword evidence="4" id="KW-1185">Reference proteome</keyword>
<dbReference type="GO" id="GO:0008270">
    <property type="term" value="F:zinc ion binding"/>
    <property type="evidence" value="ECO:0007669"/>
    <property type="project" value="UniProtKB-KW"/>
</dbReference>
<name>A0A1S4EKK4_DIACI</name>
<dbReference type="Proteomes" id="UP000079169">
    <property type="component" value="Unplaced"/>
</dbReference>
<feature type="region of interest" description="Disordered" evidence="2">
    <location>
        <begin position="54"/>
        <end position="87"/>
    </location>
</feature>
<dbReference type="PROSITE" id="PS50157">
    <property type="entry name" value="ZINC_FINGER_C2H2_2"/>
    <property type="match status" value="2"/>
</dbReference>
<dbReference type="RefSeq" id="XP_017302689.2">
    <property type="nucleotide sequence ID" value="XM_017447200.2"/>
</dbReference>
<dbReference type="SUPFAM" id="SSF57667">
    <property type="entry name" value="beta-beta-alpha zinc fingers"/>
    <property type="match status" value="1"/>
</dbReference>
<evidence type="ECO:0000313" key="4">
    <source>
        <dbReference type="Proteomes" id="UP000079169"/>
    </source>
</evidence>
<gene>
    <name evidence="5" type="primary">LOC103516761</name>
</gene>
<feature type="domain" description="C2H2-type" evidence="3">
    <location>
        <begin position="45"/>
        <end position="73"/>
    </location>
</feature>
<evidence type="ECO:0000259" key="3">
    <source>
        <dbReference type="PROSITE" id="PS50157"/>
    </source>
</evidence>
<feature type="compositionally biased region" description="Basic residues" evidence="2">
    <location>
        <begin position="54"/>
        <end position="66"/>
    </location>
</feature>
<sequence length="109" mass="12575">MLTFSGKNKIDDAGMFACDVCGKEYRYKRGLRRHKKFECGQDPKYQCPQCPYKTKHNSSLKTHIAKKHSDSESQAAANTSSSNSSSSNKFHWLVTFTESCWNVCVRWLW</sequence>
<feature type="compositionally biased region" description="Low complexity" evidence="2">
    <location>
        <begin position="72"/>
        <end position="87"/>
    </location>
</feature>